<dbReference type="EMBL" id="JABTTQ020001116">
    <property type="protein sequence ID" value="KAK6135117.1"/>
    <property type="molecule type" value="Genomic_DNA"/>
</dbReference>
<protein>
    <submittedName>
        <fullName evidence="2">Uncharacterized protein</fullName>
    </submittedName>
</protein>
<keyword evidence="1" id="KW-1133">Transmembrane helix</keyword>
<keyword evidence="3" id="KW-1185">Reference proteome</keyword>
<name>A0ABR0VM94_REHGL</name>
<organism evidence="2 3">
    <name type="scientific">Rehmannia glutinosa</name>
    <name type="common">Chinese foxglove</name>
    <dbReference type="NCBI Taxonomy" id="99300"/>
    <lineage>
        <taxon>Eukaryota</taxon>
        <taxon>Viridiplantae</taxon>
        <taxon>Streptophyta</taxon>
        <taxon>Embryophyta</taxon>
        <taxon>Tracheophyta</taxon>
        <taxon>Spermatophyta</taxon>
        <taxon>Magnoliopsida</taxon>
        <taxon>eudicotyledons</taxon>
        <taxon>Gunneridae</taxon>
        <taxon>Pentapetalae</taxon>
        <taxon>asterids</taxon>
        <taxon>lamiids</taxon>
        <taxon>Lamiales</taxon>
        <taxon>Orobanchaceae</taxon>
        <taxon>Rehmannieae</taxon>
        <taxon>Rehmannia</taxon>
    </lineage>
</organism>
<sequence>MVISRRSTYQRILKWSERSTSCRRASDVGLPVDVIIAASGNLLLLKVRLEQLLFAVLLYEILILPSFMHLYSRENLQDLTHAILSSDAMLEVSGIIK</sequence>
<feature type="transmembrane region" description="Helical" evidence="1">
    <location>
        <begin position="52"/>
        <end position="71"/>
    </location>
</feature>
<reference evidence="2 3" key="1">
    <citation type="journal article" date="2021" name="Comput. Struct. Biotechnol. J.">
        <title>De novo genome assembly of the potent medicinal plant Rehmannia glutinosa using nanopore technology.</title>
        <authorList>
            <person name="Ma L."/>
            <person name="Dong C."/>
            <person name="Song C."/>
            <person name="Wang X."/>
            <person name="Zheng X."/>
            <person name="Niu Y."/>
            <person name="Chen S."/>
            <person name="Feng W."/>
        </authorList>
    </citation>
    <scope>NUCLEOTIDE SEQUENCE [LARGE SCALE GENOMIC DNA]</scope>
    <source>
        <strain evidence="2">DH-2019</strain>
    </source>
</reference>
<keyword evidence="1" id="KW-0472">Membrane</keyword>
<proteinExistence type="predicted"/>
<comment type="caution">
    <text evidence="2">The sequence shown here is derived from an EMBL/GenBank/DDBJ whole genome shotgun (WGS) entry which is preliminary data.</text>
</comment>
<keyword evidence="1" id="KW-0812">Transmembrane</keyword>
<evidence type="ECO:0000313" key="3">
    <source>
        <dbReference type="Proteomes" id="UP001318860"/>
    </source>
</evidence>
<accession>A0ABR0VM94</accession>
<dbReference type="Proteomes" id="UP001318860">
    <property type="component" value="Unassembled WGS sequence"/>
</dbReference>
<gene>
    <name evidence="2" type="ORF">DH2020_031135</name>
</gene>
<evidence type="ECO:0000256" key="1">
    <source>
        <dbReference type="SAM" id="Phobius"/>
    </source>
</evidence>
<evidence type="ECO:0000313" key="2">
    <source>
        <dbReference type="EMBL" id="KAK6135117.1"/>
    </source>
</evidence>